<dbReference type="STRING" id="872970.SAMN04488134_106183"/>
<gene>
    <name evidence="4" type="ORF">SAMN04488134_106183</name>
</gene>
<evidence type="ECO:0000313" key="4">
    <source>
        <dbReference type="EMBL" id="SEO35960.1"/>
    </source>
</evidence>
<name>A0A1H8P214_9BACI</name>
<dbReference type="InterPro" id="IPR016047">
    <property type="entry name" value="M23ase_b-sheet_dom"/>
</dbReference>
<feature type="region of interest" description="Disordered" evidence="1">
    <location>
        <begin position="17"/>
        <end position="46"/>
    </location>
</feature>
<dbReference type="PANTHER" id="PTHR21666:SF274">
    <property type="entry name" value="STAGE IV SPORULATION PROTEIN FA"/>
    <property type="match status" value="1"/>
</dbReference>
<feature type="transmembrane region" description="Helical" evidence="2">
    <location>
        <begin position="54"/>
        <end position="73"/>
    </location>
</feature>
<dbReference type="Gene3D" id="2.70.70.10">
    <property type="entry name" value="Glucose Permease (Domain IIA)"/>
    <property type="match status" value="1"/>
</dbReference>
<feature type="compositionally biased region" description="Basic and acidic residues" evidence="1">
    <location>
        <begin position="23"/>
        <end position="32"/>
    </location>
</feature>
<dbReference type="InterPro" id="IPR011055">
    <property type="entry name" value="Dup_hybrid_motif"/>
</dbReference>
<reference evidence="4 5" key="1">
    <citation type="submission" date="2016-10" db="EMBL/GenBank/DDBJ databases">
        <authorList>
            <person name="de Groot N.N."/>
        </authorList>
    </citation>
    <scope>NUCLEOTIDE SEQUENCE [LARGE SCALE GENOMIC DNA]</scope>
    <source>
        <strain evidence="4 5">CGMCC 1.10434</strain>
    </source>
</reference>
<sequence>MVKQIERVRKSFEKRKRLRKRKLGDQGNERAPKPLVGQSERLKRPHETGHSAPFFVKQLVMASVFFFVSMMILQTSSPVFTNTKHWLFNQLREDFPFATVNAWYQEQFGVPFGLFIDSDTVPVYKEMALPVSGVISEDFQVNGQGIVIQVQDEPEVYTIEQGTVIFAGNDRKTAKTVIIQHPDRSKSIYGHLSDIKVTPYQFVYANQLIAEVSSEDQAMLFFSMQKNNQFIDPAEVVPVDETDY</sequence>
<protein>
    <submittedName>
        <fullName evidence="4">Stage IV sporulation protein FA</fullName>
    </submittedName>
</protein>
<keyword evidence="2" id="KW-1133">Transmembrane helix</keyword>
<organism evidence="4 5">
    <name type="scientific">Amphibacillus marinus</name>
    <dbReference type="NCBI Taxonomy" id="872970"/>
    <lineage>
        <taxon>Bacteria</taxon>
        <taxon>Bacillati</taxon>
        <taxon>Bacillota</taxon>
        <taxon>Bacilli</taxon>
        <taxon>Bacillales</taxon>
        <taxon>Bacillaceae</taxon>
        <taxon>Amphibacillus</taxon>
    </lineage>
</organism>
<keyword evidence="5" id="KW-1185">Reference proteome</keyword>
<keyword evidence="2" id="KW-0472">Membrane</keyword>
<keyword evidence="2" id="KW-0812">Transmembrane</keyword>
<dbReference type="OrthoDB" id="2986589at2"/>
<evidence type="ECO:0000313" key="5">
    <source>
        <dbReference type="Proteomes" id="UP000199300"/>
    </source>
</evidence>
<dbReference type="Pfam" id="PF01551">
    <property type="entry name" value="Peptidase_M23"/>
    <property type="match status" value="1"/>
</dbReference>
<dbReference type="AlphaFoldDB" id="A0A1H8P214"/>
<dbReference type="PANTHER" id="PTHR21666">
    <property type="entry name" value="PEPTIDASE-RELATED"/>
    <property type="match status" value="1"/>
</dbReference>
<feature type="domain" description="M23ase beta-sheet core" evidence="3">
    <location>
        <begin position="144"/>
        <end position="233"/>
    </location>
</feature>
<dbReference type="SUPFAM" id="SSF51261">
    <property type="entry name" value="Duplicated hybrid motif"/>
    <property type="match status" value="1"/>
</dbReference>
<evidence type="ECO:0000256" key="2">
    <source>
        <dbReference type="SAM" id="Phobius"/>
    </source>
</evidence>
<dbReference type="EMBL" id="FODJ01000006">
    <property type="protein sequence ID" value="SEO35960.1"/>
    <property type="molecule type" value="Genomic_DNA"/>
</dbReference>
<proteinExistence type="predicted"/>
<evidence type="ECO:0000256" key="1">
    <source>
        <dbReference type="SAM" id="MobiDB-lite"/>
    </source>
</evidence>
<dbReference type="InterPro" id="IPR050570">
    <property type="entry name" value="Cell_wall_metabolism_enzyme"/>
</dbReference>
<accession>A0A1H8P214</accession>
<dbReference type="CDD" id="cd12797">
    <property type="entry name" value="M23_peptidase"/>
    <property type="match status" value="1"/>
</dbReference>
<dbReference type="Proteomes" id="UP000199300">
    <property type="component" value="Unassembled WGS sequence"/>
</dbReference>
<dbReference type="GO" id="GO:0004222">
    <property type="term" value="F:metalloendopeptidase activity"/>
    <property type="evidence" value="ECO:0007669"/>
    <property type="project" value="TreeGrafter"/>
</dbReference>
<dbReference type="RefSeq" id="WP_091497644.1">
    <property type="nucleotide sequence ID" value="NZ_FODJ01000006.1"/>
</dbReference>
<evidence type="ECO:0000259" key="3">
    <source>
        <dbReference type="Pfam" id="PF01551"/>
    </source>
</evidence>